<evidence type="ECO:0000259" key="6">
    <source>
        <dbReference type="Pfam" id="PF07980"/>
    </source>
</evidence>
<keyword evidence="9" id="KW-1185">Reference proteome</keyword>
<keyword evidence="5" id="KW-0998">Cell outer membrane</keyword>
<dbReference type="OrthoDB" id="5694214at2"/>
<evidence type="ECO:0000256" key="5">
    <source>
        <dbReference type="ARBA" id="ARBA00023237"/>
    </source>
</evidence>
<dbReference type="Proteomes" id="UP000266441">
    <property type="component" value="Unassembled WGS sequence"/>
</dbReference>
<comment type="subcellular location">
    <subcellularLocation>
        <location evidence="1">Cell outer membrane</location>
    </subcellularLocation>
</comment>
<evidence type="ECO:0000256" key="3">
    <source>
        <dbReference type="ARBA" id="ARBA00022729"/>
    </source>
</evidence>
<evidence type="ECO:0000313" key="9">
    <source>
        <dbReference type="Proteomes" id="UP000266441"/>
    </source>
</evidence>
<dbReference type="InterPro" id="IPR033985">
    <property type="entry name" value="SusD-like_N"/>
</dbReference>
<feature type="domain" description="SusD-like N-terminal" evidence="7">
    <location>
        <begin position="94"/>
        <end position="220"/>
    </location>
</feature>
<protein>
    <submittedName>
        <fullName evidence="8">RagB/SusD family nutrient uptake outer membrane protein</fullName>
    </submittedName>
</protein>
<comment type="caution">
    <text evidence="8">The sequence shown here is derived from an EMBL/GenBank/DDBJ whole genome shotgun (WGS) entry which is preliminary data.</text>
</comment>
<comment type="similarity">
    <text evidence="2">Belongs to the SusD family.</text>
</comment>
<dbReference type="Gene3D" id="1.25.40.390">
    <property type="match status" value="1"/>
</dbReference>
<organism evidence="8 9">
    <name type="scientific">Mariniphaga sediminis</name>
    <dbReference type="NCBI Taxonomy" id="1628158"/>
    <lineage>
        <taxon>Bacteria</taxon>
        <taxon>Pseudomonadati</taxon>
        <taxon>Bacteroidota</taxon>
        <taxon>Bacteroidia</taxon>
        <taxon>Marinilabiliales</taxon>
        <taxon>Prolixibacteraceae</taxon>
        <taxon>Mariniphaga</taxon>
    </lineage>
</organism>
<dbReference type="AlphaFoldDB" id="A0A399CZP5"/>
<accession>A0A399CZP5</accession>
<dbReference type="Pfam" id="PF07980">
    <property type="entry name" value="SusD_RagB"/>
    <property type="match status" value="1"/>
</dbReference>
<dbReference type="RefSeq" id="WP_119350364.1">
    <property type="nucleotide sequence ID" value="NZ_QWET01000008.1"/>
</dbReference>
<reference evidence="8 9" key="1">
    <citation type="journal article" date="2015" name="Int. J. Syst. Evol. Microbiol.">
        <title>Mariniphaga sediminis sp. nov., isolated from coastal sediment.</title>
        <authorList>
            <person name="Wang F.Q."/>
            <person name="Shen Q.Y."/>
            <person name="Chen G.J."/>
            <person name="Du Z.J."/>
        </authorList>
    </citation>
    <scope>NUCLEOTIDE SEQUENCE [LARGE SCALE GENOMIC DNA]</scope>
    <source>
        <strain evidence="8 9">SY21</strain>
    </source>
</reference>
<dbReference type="Pfam" id="PF14322">
    <property type="entry name" value="SusD-like_3"/>
    <property type="match status" value="1"/>
</dbReference>
<dbReference type="SUPFAM" id="SSF48452">
    <property type="entry name" value="TPR-like"/>
    <property type="match status" value="1"/>
</dbReference>
<evidence type="ECO:0000259" key="7">
    <source>
        <dbReference type="Pfam" id="PF14322"/>
    </source>
</evidence>
<dbReference type="EMBL" id="QWET01000008">
    <property type="protein sequence ID" value="RIH64899.1"/>
    <property type="molecule type" value="Genomic_DNA"/>
</dbReference>
<evidence type="ECO:0000256" key="1">
    <source>
        <dbReference type="ARBA" id="ARBA00004442"/>
    </source>
</evidence>
<sequence>MNKIKQITRILFILIFASSIQSCNEYLKEEMVSDVSAESYYTTEAGLNDAVEAAYSYLKVMYFGQEDGMSMTVYGTDLHANGSDGRKVLGQYRFDSSEGNSWNVWRTMYQGINQCNAVVGRTSVNEKIREDIKSGLIAQTRFLRALYYFVLVRQFGDVHLSLEETVGVETEANRTSAKTIYSTAIIPDLEYAIENLPETQSEYGRATKVAAQFLLSKVYLTYGWLTGKTEDFDKSIELAQAVIDNENYSLLSDYADLWDINNQKNSEVIWSIQNSTDPLTRGTGNRSHLFFLMGYDKLPGMKRSIDYGRPYIRFSPTPYALSLWDRKYDARYYKSYQHVWYANNTANLLPNQEIGDTAIFLPGVNVGEKYYVADENGNRIERTLTQEYVNERHNKSAVIYTPDERNNEAGTGYSERVYASLWKFIDPTRESINLKEGTRDFFVMRLAEAYLIAAEAYFKTDDLDKAAEMLSIVRKRAAWPGFEQEMNISANDVTLELILDERGRELLGEMQRWYDLTRMGFLIDRVKAYCNATNSPNYAVDNISEKHLLRPIPQNQIDRCSNDYGQNPGY</sequence>
<keyword evidence="3" id="KW-0732">Signal</keyword>
<gene>
    <name evidence="8" type="ORF">D1164_12735</name>
</gene>
<evidence type="ECO:0000256" key="4">
    <source>
        <dbReference type="ARBA" id="ARBA00023136"/>
    </source>
</evidence>
<keyword evidence="4" id="KW-0472">Membrane</keyword>
<dbReference type="GO" id="GO:0009279">
    <property type="term" value="C:cell outer membrane"/>
    <property type="evidence" value="ECO:0007669"/>
    <property type="project" value="UniProtKB-SubCell"/>
</dbReference>
<dbReference type="InterPro" id="IPR011990">
    <property type="entry name" value="TPR-like_helical_dom_sf"/>
</dbReference>
<evidence type="ECO:0000256" key="2">
    <source>
        <dbReference type="ARBA" id="ARBA00006275"/>
    </source>
</evidence>
<evidence type="ECO:0000313" key="8">
    <source>
        <dbReference type="EMBL" id="RIH64899.1"/>
    </source>
</evidence>
<feature type="domain" description="RagB/SusD" evidence="6">
    <location>
        <begin position="322"/>
        <end position="570"/>
    </location>
</feature>
<dbReference type="PROSITE" id="PS51257">
    <property type="entry name" value="PROKAR_LIPOPROTEIN"/>
    <property type="match status" value="1"/>
</dbReference>
<proteinExistence type="inferred from homology"/>
<name>A0A399CZP5_9BACT</name>
<dbReference type="InterPro" id="IPR012944">
    <property type="entry name" value="SusD_RagB_dom"/>
</dbReference>